<name>A0ABU4LWJ2_9ACTN</name>
<dbReference type="EMBL" id="JARAWP010000011">
    <property type="protein sequence ID" value="MDX3020043.1"/>
    <property type="molecule type" value="Genomic_DNA"/>
</dbReference>
<protein>
    <submittedName>
        <fullName evidence="1">Uncharacterized protein</fullName>
    </submittedName>
</protein>
<dbReference type="RefSeq" id="WP_319166672.1">
    <property type="nucleotide sequence ID" value="NZ_JARAWP010000011.1"/>
</dbReference>
<accession>A0ABU4LWJ2</accession>
<gene>
    <name evidence="1" type="ORF">PV666_19445</name>
</gene>
<proteinExistence type="predicted"/>
<reference evidence="1 2" key="1">
    <citation type="journal article" date="2023" name="Microb. Genom.">
        <title>Mesoterricola silvestris gen. nov., sp. nov., Mesoterricola sediminis sp. nov., Geothrix oryzae sp. nov., Geothrix edaphica sp. nov., Geothrix rubra sp. nov., and Geothrix limicola sp. nov., six novel members of Acidobacteriota isolated from soils.</title>
        <authorList>
            <person name="Weisberg A.J."/>
            <person name="Pearce E."/>
            <person name="Kramer C.G."/>
            <person name="Chang J.H."/>
            <person name="Clarke C.R."/>
        </authorList>
    </citation>
    <scope>NUCLEOTIDE SEQUENCE [LARGE SCALE GENOMIC DNA]</scope>
    <source>
        <strain evidence="1 2">NB05-1H</strain>
    </source>
</reference>
<keyword evidence="2" id="KW-1185">Reference proteome</keyword>
<evidence type="ECO:0000313" key="2">
    <source>
        <dbReference type="Proteomes" id="UP001272987"/>
    </source>
</evidence>
<comment type="caution">
    <text evidence="1">The sequence shown here is derived from an EMBL/GenBank/DDBJ whole genome shotgun (WGS) entry which is preliminary data.</text>
</comment>
<dbReference type="Proteomes" id="UP001272987">
    <property type="component" value="Unassembled WGS sequence"/>
</dbReference>
<sequence length="96" mass="10201">MPQPRPDVTAGTGLLPLGLGLDNLEDGGICTTCDVDVLIQRCPVAEFTSEVITRTVRRWIVPATPWGACIGGINAACAAACRATAKHAGRPRERRF</sequence>
<evidence type="ECO:0000313" key="1">
    <source>
        <dbReference type="EMBL" id="MDX3020043.1"/>
    </source>
</evidence>
<organism evidence="1 2">
    <name type="scientific">Streptomyces acidiscabies</name>
    <dbReference type="NCBI Taxonomy" id="42234"/>
    <lineage>
        <taxon>Bacteria</taxon>
        <taxon>Bacillati</taxon>
        <taxon>Actinomycetota</taxon>
        <taxon>Actinomycetes</taxon>
        <taxon>Kitasatosporales</taxon>
        <taxon>Streptomycetaceae</taxon>
        <taxon>Streptomyces</taxon>
    </lineage>
</organism>